<gene>
    <name evidence="5" type="ORF">CLV43_123133</name>
</gene>
<evidence type="ECO:0000313" key="5">
    <source>
        <dbReference type="EMBL" id="PRY31031.1"/>
    </source>
</evidence>
<protein>
    <submittedName>
        <fullName evidence="5">ESAT-6 protein secretion system EspG family protein</fullName>
    </submittedName>
</protein>
<evidence type="ECO:0000313" key="6">
    <source>
        <dbReference type="Proteomes" id="UP000239494"/>
    </source>
</evidence>
<accession>A0A2T0SCC5</accession>
<evidence type="ECO:0000256" key="3">
    <source>
        <dbReference type="ARBA" id="ARBA00022490"/>
    </source>
</evidence>
<name>A0A2T0SCC5_9PSEU</name>
<reference evidence="5 6" key="1">
    <citation type="submission" date="2018-03" db="EMBL/GenBank/DDBJ databases">
        <title>Genomic Encyclopedia of Archaeal and Bacterial Type Strains, Phase II (KMG-II): from individual species to whole genera.</title>
        <authorList>
            <person name="Goeker M."/>
        </authorList>
    </citation>
    <scope>NUCLEOTIDE SEQUENCE [LARGE SCALE GENOMIC DNA]</scope>
    <source>
        <strain evidence="5 6">DSM 44720</strain>
    </source>
</reference>
<dbReference type="AlphaFoldDB" id="A0A2T0SCC5"/>
<dbReference type="EMBL" id="PVTF01000023">
    <property type="protein sequence ID" value="PRY31031.1"/>
    <property type="molecule type" value="Genomic_DNA"/>
</dbReference>
<organism evidence="5 6">
    <name type="scientific">Umezawaea tangerina</name>
    <dbReference type="NCBI Taxonomy" id="84725"/>
    <lineage>
        <taxon>Bacteria</taxon>
        <taxon>Bacillati</taxon>
        <taxon>Actinomycetota</taxon>
        <taxon>Actinomycetes</taxon>
        <taxon>Pseudonocardiales</taxon>
        <taxon>Pseudonocardiaceae</taxon>
        <taxon>Umezawaea</taxon>
    </lineage>
</organism>
<keyword evidence="3" id="KW-0963">Cytoplasm</keyword>
<dbReference type="InterPro" id="IPR025734">
    <property type="entry name" value="EspG"/>
</dbReference>
<comment type="subcellular location">
    <subcellularLocation>
        <location evidence="1">Cytoplasm</location>
    </subcellularLocation>
</comment>
<comment type="caution">
    <text evidence="5">The sequence shown here is derived from an EMBL/GenBank/DDBJ whole genome shotgun (WGS) entry which is preliminary data.</text>
</comment>
<keyword evidence="6" id="KW-1185">Reference proteome</keyword>
<evidence type="ECO:0000256" key="4">
    <source>
        <dbReference type="ARBA" id="ARBA00023186"/>
    </source>
</evidence>
<dbReference type="OrthoDB" id="3681944at2"/>
<keyword evidence="4" id="KW-0143">Chaperone</keyword>
<sequence length="253" mass="27898">MSRFVLTRLEYDLCWEHLRLGEQPTALAIPGHGKTLEERRELFHHAWRGLGERRLTGRGELDPVLAERLRVLARPEREVDARLRLDRHGPRTRAMGAAHNGKAVVAVLTAEELTLDAVEESGLAGALVGLLPAAPVPRSRSITMPGELLDRAAAAGVRMEQVLREGGLTGQDARQVCAVLGDVVAMGQFGAAHRRDHQGHPGPRRRASYVVSFYDTPEGRWQFTRRRGWATLAAADHPRLTSAVTELLADSTR</sequence>
<evidence type="ECO:0000256" key="2">
    <source>
        <dbReference type="ARBA" id="ARBA00006411"/>
    </source>
</evidence>
<evidence type="ECO:0000256" key="1">
    <source>
        <dbReference type="ARBA" id="ARBA00004496"/>
    </source>
</evidence>
<dbReference type="Proteomes" id="UP000239494">
    <property type="component" value="Unassembled WGS sequence"/>
</dbReference>
<dbReference type="Pfam" id="PF14011">
    <property type="entry name" value="ESX-1_EspG"/>
    <property type="match status" value="1"/>
</dbReference>
<dbReference type="RefSeq" id="WP_106196690.1">
    <property type="nucleotide sequence ID" value="NZ_PVTF01000023.1"/>
</dbReference>
<proteinExistence type="inferred from homology"/>
<comment type="similarity">
    <text evidence="2">Belongs to the EspG family.</text>
</comment>